<dbReference type="EMBL" id="WAAT01000004">
    <property type="protein sequence ID" value="KAB1071291.1"/>
    <property type="molecule type" value="Genomic_DNA"/>
</dbReference>
<evidence type="ECO:0000313" key="2">
    <source>
        <dbReference type="EMBL" id="KAB1071291.1"/>
    </source>
</evidence>
<evidence type="ECO:0000256" key="1">
    <source>
        <dbReference type="SAM" id="Phobius"/>
    </source>
</evidence>
<protein>
    <submittedName>
        <fullName evidence="2">DUF4258 domain-containing protein</fullName>
    </submittedName>
</protein>
<accession>A0A6N6MMY0</accession>
<comment type="caution">
    <text evidence="2">The sequence shown here is derived from an EMBL/GenBank/DDBJ whole genome shotgun (WGS) entry which is preliminary data.</text>
</comment>
<gene>
    <name evidence="2" type="ORF">F6U93_00745</name>
</gene>
<organism evidence="2 3">
    <name type="scientific">Pseudotamlana haliotis</name>
    <dbReference type="NCBI Taxonomy" id="2614804"/>
    <lineage>
        <taxon>Bacteria</taxon>
        <taxon>Pseudomonadati</taxon>
        <taxon>Bacteroidota</taxon>
        <taxon>Flavobacteriia</taxon>
        <taxon>Flavobacteriales</taxon>
        <taxon>Flavobacteriaceae</taxon>
        <taxon>Pseudotamlana</taxon>
    </lineage>
</organism>
<keyword evidence="3" id="KW-1185">Reference proteome</keyword>
<dbReference type="AlphaFoldDB" id="A0A6N6MMY0"/>
<reference evidence="2 3" key="1">
    <citation type="submission" date="2019-09" db="EMBL/GenBank/DDBJ databases">
        <authorList>
            <person name="Cao W.R."/>
        </authorList>
    </citation>
    <scope>NUCLEOTIDE SEQUENCE [LARGE SCALE GENOMIC DNA]</scope>
    <source>
        <strain evidence="2 3">B1N29</strain>
    </source>
</reference>
<dbReference type="RefSeq" id="WP_150935872.1">
    <property type="nucleotide sequence ID" value="NZ_WAAT01000004.1"/>
</dbReference>
<keyword evidence="1" id="KW-1133">Transmembrane helix</keyword>
<sequence length="127" mass="14133">MKLIQRIGYYLGGFSLGLVLLAFFLSGKKTSCSYGPDARVLKNINTKKILYSSEANQVLNQKITDTTEVFLILKKGDINFSTSSPRQEPCGVYSVEGEIDKKIIILTVENCDSIATIKSIKLNQYDD</sequence>
<dbReference type="Proteomes" id="UP000441333">
    <property type="component" value="Unassembled WGS sequence"/>
</dbReference>
<evidence type="ECO:0000313" key="3">
    <source>
        <dbReference type="Proteomes" id="UP000441333"/>
    </source>
</evidence>
<keyword evidence="1" id="KW-0472">Membrane</keyword>
<proteinExistence type="predicted"/>
<name>A0A6N6MMY0_9FLAO</name>
<keyword evidence="1" id="KW-0812">Transmembrane</keyword>
<feature type="transmembrane region" description="Helical" evidence="1">
    <location>
        <begin position="7"/>
        <end position="25"/>
    </location>
</feature>